<evidence type="ECO:0000256" key="1">
    <source>
        <dbReference type="ARBA" id="ARBA00007362"/>
    </source>
</evidence>
<keyword evidence="2" id="KW-1133">Transmembrane helix</keyword>
<feature type="transmembrane region" description="Helical" evidence="2">
    <location>
        <begin position="267"/>
        <end position="287"/>
    </location>
</feature>
<evidence type="ECO:0000259" key="3">
    <source>
        <dbReference type="Pfam" id="PF00892"/>
    </source>
</evidence>
<organism evidence="4 5">
    <name type="scientific">Candidatus Dormiibacter inghamiae</name>
    <dbReference type="NCBI Taxonomy" id="3127013"/>
    <lineage>
        <taxon>Bacteria</taxon>
        <taxon>Bacillati</taxon>
        <taxon>Candidatus Dormiibacterota</taxon>
        <taxon>Candidatus Dormibacteria</taxon>
        <taxon>Candidatus Dormibacterales</taxon>
        <taxon>Candidatus Dormibacteraceae</taxon>
        <taxon>Candidatus Dormiibacter</taxon>
    </lineage>
</organism>
<dbReference type="SUPFAM" id="SSF103481">
    <property type="entry name" value="Multidrug resistance efflux transporter EmrE"/>
    <property type="match status" value="1"/>
</dbReference>
<dbReference type="InterPro" id="IPR037185">
    <property type="entry name" value="EmrE-like"/>
</dbReference>
<gene>
    <name evidence="4" type="ORF">JF888_02110</name>
</gene>
<feature type="transmembrane region" description="Helical" evidence="2">
    <location>
        <begin position="299"/>
        <end position="318"/>
    </location>
</feature>
<dbReference type="InterPro" id="IPR000620">
    <property type="entry name" value="EamA_dom"/>
</dbReference>
<dbReference type="Proteomes" id="UP000620075">
    <property type="component" value="Unassembled WGS sequence"/>
</dbReference>
<accession>A0A934NB10</accession>
<evidence type="ECO:0000256" key="2">
    <source>
        <dbReference type="SAM" id="Phobius"/>
    </source>
</evidence>
<proteinExistence type="inferred from homology"/>
<feature type="transmembrane region" description="Helical" evidence="2">
    <location>
        <begin position="175"/>
        <end position="195"/>
    </location>
</feature>
<feature type="domain" description="EamA" evidence="3">
    <location>
        <begin position="19"/>
        <end position="159"/>
    </location>
</feature>
<comment type="similarity">
    <text evidence="1">Belongs to the EamA transporter family.</text>
</comment>
<evidence type="ECO:0000313" key="5">
    <source>
        <dbReference type="Proteomes" id="UP000620075"/>
    </source>
</evidence>
<feature type="transmembrane region" description="Helical" evidence="2">
    <location>
        <begin position="12"/>
        <end position="33"/>
    </location>
</feature>
<dbReference type="EMBL" id="JAEKNQ010000012">
    <property type="protein sequence ID" value="MBJ7601986.1"/>
    <property type="molecule type" value="Genomic_DNA"/>
</dbReference>
<comment type="caution">
    <text evidence="4">The sequence shown here is derived from an EMBL/GenBank/DDBJ whole genome shotgun (WGS) entry which is preliminary data.</text>
</comment>
<feature type="transmembrane region" description="Helical" evidence="2">
    <location>
        <begin position="202"/>
        <end position="225"/>
    </location>
</feature>
<name>A0A934NB10_9BACT</name>
<feature type="transmembrane region" description="Helical" evidence="2">
    <location>
        <begin position="237"/>
        <end position="260"/>
    </location>
</feature>
<feature type="transmembrane region" description="Helical" evidence="2">
    <location>
        <begin position="117"/>
        <end position="136"/>
    </location>
</feature>
<reference evidence="4 5" key="1">
    <citation type="submission" date="2020-10" db="EMBL/GenBank/DDBJ databases">
        <title>Ca. Dormibacterota MAGs.</title>
        <authorList>
            <person name="Montgomery K."/>
        </authorList>
    </citation>
    <scope>NUCLEOTIDE SEQUENCE [LARGE SCALE GENOMIC DNA]</scope>
    <source>
        <strain evidence="4">SC8811_S16_3</strain>
    </source>
</reference>
<feature type="transmembrane region" description="Helical" evidence="2">
    <location>
        <begin position="53"/>
        <end position="71"/>
    </location>
</feature>
<feature type="transmembrane region" description="Helical" evidence="2">
    <location>
        <begin position="143"/>
        <end position="163"/>
    </location>
</feature>
<sequence length="345" mass="36622">MTVAADRSRSPLLDAGSTILVAVAAAMWATDAYFRPGLTKQLSSGQIVLVEDLLISICLLPVVVMSAASLRRLSGRRWLALAVIAVGPQAIATILFTKAIGYSFRSFPPNFDVLHEVYLLYLLQPIFGLSFARILLGERRKSFFWPLAATALVGVYLIVFADSPAAPWQIRHPELLAGILVLGAVILWAGGTVLGRYTLEDVSFPVTTSLRFILALPVLLVIVLIDKGGTPLSGYAASQFGSFLGIVLVPGLLAMLLYYLALSRTPASLATIAELGYPLALFLIFSLPAPVGQGAPLKPIEVVGAVLLVVAVVTLNFLKSSQVVDAPRAEDGSEAAAEPSPTASR</sequence>
<feature type="transmembrane region" description="Helical" evidence="2">
    <location>
        <begin position="78"/>
        <end position="97"/>
    </location>
</feature>
<keyword evidence="2" id="KW-0472">Membrane</keyword>
<protein>
    <submittedName>
        <fullName evidence="4">EamA family transporter</fullName>
    </submittedName>
</protein>
<keyword evidence="2" id="KW-0812">Transmembrane</keyword>
<feature type="domain" description="EamA" evidence="3">
    <location>
        <begin position="178"/>
        <end position="316"/>
    </location>
</feature>
<dbReference type="AlphaFoldDB" id="A0A934NB10"/>
<dbReference type="GO" id="GO:0016020">
    <property type="term" value="C:membrane"/>
    <property type="evidence" value="ECO:0007669"/>
    <property type="project" value="InterPro"/>
</dbReference>
<dbReference type="Pfam" id="PF00892">
    <property type="entry name" value="EamA"/>
    <property type="match status" value="2"/>
</dbReference>
<evidence type="ECO:0000313" key="4">
    <source>
        <dbReference type="EMBL" id="MBJ7601986.1"/>
    </source>
</evidence>